<dbReference type="GO" id="GO:0016620">
    <property type="term" value="F:oxidoreductase activity, acting on the aldehyde or oxo group of donors, NAD or NADP as acceptor"/>
    <property type="evidence" value="ECO:0007669"/>
    <property type="project" value="InterPro"/>
</dbReference>
<dbReference type="InterPro" id="IPR016162">
    <property type="entry name" value="Ald_DH_N"/>
</dbReference>
<dbReference type="InterPro" id="IPR016160">
    <property type="entry name" value="Ald_DH_CS_CYS"/>
</dbReference>
<evidence type="ECO:0000256" key="4">
    <source>
        <dbReference type="RuleBase" id="RU003345"/>
    </source>
</evidence>
<keyword evidence="2 4" id="KW-0560">Oxidoreductase</keyword>
<dbReference type="EMBL" id="SSOP01000217">
    <property type="protein sequence ID" value="KAB5589903.1"/>
    <property type="molecule type" value="Genomic_DNA"/>
</dbReference>
<protein>
    <recommendedName>
        <fullName evidence="5">Aldehyde dehydrogenase domain-containing protein</fullName>
    </recommendedName>
</protein>
<evidence type="ECO:0000259" key="5">
    <source>
        <dbReference type="Pfam" id="PF00171"/>
    </source>
</evidence>
<reference evidence="6 7" key="1">
    <citation type="journal article" date="2019" name="Fungal Biol. Biotechnol.">
        <title>Draft genome sequence of fastidious pathogen Ceratobasidium theobromae, which causes vascular-streak dieback in Theobroma cacao.</title>
        <authorList>
            <person name="Ali S.S."/>
            <person name="Asman A."/>
            <person name="Shao J."/>
            <person name="Firmansyah A.P."/>
            <person name="Susilo A.W."/>
            <person name="Rosmana A."/>
            <person name="McMahon P."/>
            <person name="Junaid M."/>
            <person name="Guest D."/>
            <person name="Kheng T.Y."/>
            <person name="Meinhardt L.W."/>
            <person name="Bailey B.A."/>
        </authorList>
    </citation>
    <scope>NUCLEOTIDE SEQUENCE [LARGE SCALE GENOMIC DNA]</scope>
    <source>
        <strain evidence="6 7">CT2</strain>
    </source>
</reference>
<feature type="active site" evidence="3">
    <location>
        <position position="241"/>
    </location>
</feature>
<dbReference type="SUPFAM" id="SSF53720">
    <property type="entry name" value="ALDH-like"/>
    <property type="match status" value="1"/>
</dbReference>
<evidence type="ECO:0000256" key="2">
    <source>
        <dbReference type="ARBA" id="ARBA00023002"/>
    </source>
</evidence>
<dbReference type="PROSITE" id="PS00687">
    <property type="entry name" value="ALDEHYDE_DEHYDR_GLU"/>
    <property type="match status" value="1"/>
</dbReference>
<dbReference type="InterPro" id="IPR015590">
    <property type="entry name" value="Aldehyde_DH_dom"/>
</dbReference>
<sequence length="475" mass="51336">MSEYTHIINGKPVTSSKTLDVINPATQKKIAEVPVATKEQLDEAVAAARSALPGWAAKSEEERGEVLLQIAGVIGKNMEEYKQLLTSEQGKPLSDAAGELGATILWLRETARLRLPNRVIVDNEQMQIVERRVPIGVCAGIIPWNFPVVLCILKLASALLTGNTFIIKPSPFTPLTSLRIVKDISTIVPPGVINILSGDDGLGPLITAHPEIDKVSFTGSTETGKRVMASASVGLKRLTLELGGNDPAVVLPDVDVAKLVPELFWVALINNGQACLAAKRLYIHEGIYDQVRDELVKFAKTVKTGDGTDPDTQLGPVQNILQYKRVASFFDDVRANGQKFALGGDINPNPTDGLFIPVSIVDNPPEDSKIVREEPFGPIVPLLKWSDEQDVIRRANDTNYGLSASIWGKDLEAVERIAKQIQAGTVCINGFQPSTPHSSFGGHKESGLGVENGIEGLKAYTNIQTLTYKKSPAFV</sequence>
<dbReference type="PANTHER" id="PTHR11699">
    <property type="entry name" value="ALDEHYDE DEHYDROGENASE-RELATED"/>
    <property type="match status" value="1"/>
</dbReference>
<dbReference type="InterPro" id="IPR044086">
    <property type="entry name" value="LUC3-like"/>
</dbReference>
<dbReference type="FunFam" id="3.40.309.10:FF:000009">
    <property type="entry name" value="Aldehyde dehydrogenase A"/>
    <property type="match status" value="1"/>
</dbReference>
<evidence type="ECO:0000313" key="7">
    <source>
        <dbReference type="Proteomes" id="UP000383932"/>
    </source>
</evidence>
<keyword evidence="7" id="KW-1185">Reference proteome</keyword>
<evidence type="ECO:0000256" key="1">
    <source>
        <dbReference type="ARBA" id="ARBA00009986"/>
    </source>
</evidence>
<dbReference type="PROSITE" id="PS00070">
    <property type="entry name" value="ALDEHYDE_DEHYDR_CYS"/>
    <property type="match status" value="1"/>
</dbReference>
<evidence type="ECO:0000256" key="3">
    <source>
        <dbReference type="PROSITE-ProRule" id="PRU10007"/>
    </source>
</evidence>
<comment type="caution">
    <text evidence="6">The sequence shown here is derived from an EMBL/GenBank/DDBJ whole genome shotgun (WGS) entry which is preliminary data.</text>
</comment>
<proteinExistence type="inferred from homology"/>
<dbReference type="Gene3D" id="3.40.309.10">
    <property type="entry name" value="Aldehyde Dehydrogenase, Chain A, domain 2"/>
    <property type="match status" value="1"/>
</dbReference>
<dbReference type="FunFam" id="3.40.605.10:FF:000007">
    <property type="entry name" value="NAD/NADP-dependent betaine aldehyde dehydrogenase"/>
    <property type="match status" value="1"/>
</dbReference>
<accession>A0A5N5QEG5</accession>
<evidence type="ECO:0000313" key="6">
    <source>
        <dbReference type="EMBL" id="KAB5589903.1"/>
    </source>
</evidence>
<dbReference type="OrthoDB" id="310895at2759"/>
<dbReference type="Pfam" id="PF00171">
    <property type="entry name" value="Aldedh"/>
    <property type="match status" value="1"/>
</dbReference>
<gene>
    <name evidence="6" type="ORF">CTheo_6646</name>
</gene>
<dbReference type="InterPro" id="IPR016161">
    <property type="entry name" value="Ald_DH/histidinol_DH"/>
</dbReference>
<comment type="similarity">
    <text evidence="1 4">Belongs to the aldehyde dehydrogenase family.</text>
</comment>
<feature type="domain" description="Aldehyde dehydrogenase" evidence="5">
    <location>
        <begin position="15"/>
        <end position="465"/>
    </location>
</feature>
<dbReference type="InterPro" id="IPR016163">
    <property type="entry name" value="Ald_DH_C"/>
</dbReference>
<organism evidence="6 7">
    <name type="scientific">Ceratobasidium theobromae</name>
    <dbReference type="NCBI Taxonomy" id="1582974"/>
    <lineage>
        <taxon>Eukaryota</taxon>
        <taxon>Fungi</taxon>
        <taxon>Dikarya</taxon>
        <taxon>Basidiomycota</taxon>
        <taxon>Agaricomycotina</taxon>
        <taxon>Agaricomycetes</taxon>
        <taxon>Cantharellales</taxon>
        <taxon>Ceratobasidiaceae</taxon>
        <taxon>Ceratobasidium</taxon>
    </lineage>
</organism>
<dbReference type="Gene3D" id="3.40.605.10">
    <property type="entry name" value="Aldehyde Dehydrogenase, Chain A, domain 1"/>
    <property type="match status" value="1"/>
</dbReference>
<dbReference type="AlphaFoldDB" id="A0A5N5QEG5"/>
<dbReference type="Proteomes" id="UP000383932">
    <property type="component" value="Unassembled WGS sequence"/>
</dbReference>
<dbReference type="CDD" id="cd07106">
    <property type="entry name" value="ALDH_AldA-AAD23400"/>
    <property type="match status" value="1"/>
</dbReference>
<name>A0A5N5QEG5_9AGAM</name>
<dbReference type="InterPro" id="IPR029510">
    <property type="entry name" value="Ald_DH_CS_GLU"/>
</dbReference>